<reference evidence="1 2" key="1">
    <citation type="journal article" date="2005" name="Nucleic Acids Res.">
        <title>Genomic blueprint of Hahella chejuensis, a marine microbe producing an algicidal agent.</title>
        <authorList>
            <person name="Jeong H."/>
            <person name="Yim J.H."/>
            <person name="Lee C."/>
            <person name="Choi S.-H."/>
            <person name="Park Y.K."/>
            <person name="Yoon S.H."/>
            <person name="Hur C.-G."/>
            <person name="Kang H.-Y."/>
            <person name="Kim D."/>
            <person name="Lee H.H."/>
            <person name="Park K.H."/>
            <person name="Park S.-H."/>
            <person name="Park H.-S."/>
            <person name="Lee H.K."/>
            <person name="Oh T.K."/>
            <person name="Kim J.F."/>
        </authorList>
    </citation>
    <scope>NUCLEOTIDE SEQUENCE [LARGE SCALE GENOMIC DNA]</scope>
    <source>
        <strain evidence="1 2">KCTC 2396</strain>
    </source>
</reference>
<evidence type="ECO:0000313" key="1">
    <source>
        <dbReference type="EMBL" id="ABC29948.1"/>
    </source>
</evidence>
<protein>
    <submittedName>
        <fullName evidence="1">Uncharacterized protein</fullName>
    </submittedName>
</protein>
<sequence>MELHKLGYHDKWLEYQILDPELFKRQWQVYEETGDSNTEHYRYAAFLHWITTRVAAPDEALNHFVDLTLNDPDSMMGGSAFIQLLSAPWLTDAQFDLLSRRSQEFGNWTTDKVERVALMRRLRAGGLTPSLFRDCLQLQDSGLHEILLERSDMDRDMMKQLADQGANKRIRNLAKQYSASKKRWVDAAQP</sequence>
<keyword evidence="2" id="KW-1185">Reference proteome</keyword>
<dbReference type="eggNOG" id="ENOG50336XE">
    <property type="taxonomic scope" value="Bacteria"/>
</dbReference>
<dbReference type="HOGENOM" id="CLU_1418763_0_0_6"/>
<accession>Q2SHC6</accession>
<dbReference type="STRING" id="349521.HCH_03185"/>
<name>Q2SHC6_HAHCH</name>
<dbReference type="EMBL" id="CP000155">
    <property type="protein sequence ID" value="ABC29948.1"/>
    <property type="molecule type" value="Genomic_DNA"/>
</dbReference>
<proteinExistence type="predicted"/>
<gene>
    <name evidence="1" type="ordered locus">HCH_03185</name>
</gene>
<evidence type="ECO:0000313" key="2">
    <source>
        <dbReference type="Proteomes" id="UP000000238"/>
    </source>
</evidence>
<dbReference type="OrthoDB" id="571625at2"/>
<dbReference type="RefSeq" id="WP_011397017.1">
    <property type="nucleotide sequence ID" value="NC_007645.1"/>
</dbReference>
<dbReference type="KEGG" id="hch:HCH_03185"/>
<dbReference type="Proteomes" id="UP000000238">
    <property type="component" value="Chromosome"/>
</dbReference>
<organism evidence="1 2">
    <name type="scientific">Hahella chejuensis (strain KCTC 2396)</name>
    <dbReference type="NCBI Taxonomy" id="349521"/>
    <lineage>
        <taxon>Bacteria</taxon>
        <taxon>Pseudomonadati</taxon>
        <taxon>Pseudomonadota</taxon>
        <taxon>Gammaproteobacteria</taxon>
        <taxon>Oceanospirillales</taxon>
        <taxon>Hahellaceae</taxon>
        <taxon>Hahella</taxon>
    </lineage>
</organism>
<dbReference type="AlphaFoldDB" id="Q2SHC6"/>